<dbReference type="SUPFAM" id="SSF48295">
    <property type="entry name" value="TrpR-like"/>
    <property type="match status" value="1"/>
</dbReference>
<accession>A0A9W3SMJ5</accession>
<comment type="similarity">
    <text evidence="1">Belongs to the IS150/IS1296 orfA family.</text>
</comment>
<protein>
    <submittedName>
        <fullName evidence="3">Transposase</fullName>
    </submittedName>
</protein>
<evidence type="ECO:0000259" key="2">
    <source>
        <dbReference type="Pfam" id="PF13518"/>
    </source>
</evidence>
<dbReference type="Pfam" id="PF01527">
    <property type="entry name" value="HTH_Tnp_1"/>
    <property type="match status" value="1"/>
</dbReference>
<dbReference type="PANTHER" id="PTHR33795:SF1">
    <property type="entry name" value="INSERTION ELEMENT IS150 PROTEIN INSJ"/>
    <property type="match status" value="1"/>
</dbReference>
<dbReference type="GO" id="GO:0006313">
    <property type="term" value="P:DNA transposition"/>
    <property type="evidence" value="ECO:0007669"/>
    <property type="project" value="InterPro"/>
</dbReference>
<dbReference type="InterPro" id="IPR055247">
    <property type="entry name" value="InsJ-like_HTH"/>
</dbReference>
<dbReference type="Gene3D" id="1.10.10.10">
    <property type="entry name" value="Winged helix-like DNA-binding domain superfamily/Winged helix DNA-binding domain"/>
    <property type="match status" value="2"/>
</dbReference>
<dbReference type="InterPro" id="IPR036388">
    <property type="entry name" value="WH-like_DNA-bd_sf"/>
</dbReference>
<dbReference type="PANTHER" id="PTHR33795">
    <property type="entry name" value="INSERTION ELEMENT IS150 PROTEIN INSJ"/>
    <property type="match status" value="1"/>
</dbReference>
<evidence type="ECO:0000256" key="1">
    <source>
        <dbReference type="ARBA" id="ARBA00038232"/>
    </source>
</evidence>
<dbReference type="GO" id="GO:0043565">
    <property type="term" value="F:sequence-specific DNA binding"/>
    <property type="evidence" value="ECO:0007669"/>
    <property type="project" value="InterPro"/>
</dbReference>
<organism evidence="3 4">
    <name type="scientific">Lactobacillus johnsonii</name>
    <dbReference type="NCBI Taxonomy" id="33959"/>
    <lineage>
        <taxon>Bacteria</taxon>
        <taxon>Bacillati</taxon>
        <taxon>Bacillota</taxon>
        <taxon>Bacilli</taxon>
        <taxon>Lactobacillales</taxon>
        <taxon>Lactobacillaceae</taxon>
        <taxon>Lactobacillus</taxon>
    </lineage>
</organism>
<dbReference type="InterPro" id="IPR010921">
    <property type="entry name" value="Trp_repressor/repl_initiator"/>
</dbReference>
<gene>
    <name evidence="3" type="ORF">BBP16_08165</name>
</gene>
<name>A0A9W3SMJ5_LACJH</name>
<dbReference type="Pfam" id="PF13518">
    <property type="entry name" value="HTH_28"/>
    <property type="match status" value="1"/>
</dbReference>
<dbReference type="SUPFAM" id="SSF46689">
    <property type="entry name" value="Homeodomain-like"/>
    <property type="match status" value="1"/>
</dbReference>
<evidence type="ECO:0000313" key="3">
    <source>
        <dbReference type="EMBL" id="AOG26767.1"/>
    </source>
</evidence>
<dbReference type="InterPro" id="IPR052057">
    <property type="entry name" value="IS150/IS1296_orfA-like"/>
</dbReference>
<proteinExistence type="inferred from homology"/>
<dbReference type="EMBL" id="CP016400">
    <property type="protein sequence ID" value="AOG26767.1"/>
    <property type="molecule type" value="Genomic_DNA"/>
</dbReference>
<dbReference type="AlphaFoldDB" id="A0A9W3SMJ5"/>
<feature type="domain" description="Insertion element IS150 protein InsJ-like helix-turn-helix" evidence="2">
    <location>
        <begin position="65"/>
        <end position="105"/>
    </location>
</feature>
<reference evidence="3 4" key="1">
    <citation type="submission" date="2016-07" db="EMBL/GenBank/DDBJ databases">
        <title>Genome sequencing project for further understanding the molecular mechanisms of preventing non-alcoholic fatty liver disease.</title>
        <authorList>
            <person name="Wang H."/>
        </authorList>
    </citation>
    <scope>NUCLEOTIDE SEQUENCE [LARGE SCALE GENOMIC DNA]</scope>
    <source>
        <strain evidence="3 4">BS15</strain>
    </source>
</reference>
<sequence>MTKYSTELKIEIVSKYLNHEDSIKGLAKQYNIHWTLIRRWVDKAKCQGLAALSVKHTKTTYSSDFRLNVVRYYLTHSIGVSKVAAKFNISDSQVYNWAKKFNEEGYANRKVGLGKCLKRVRRQLKS</sequence>
<dbReference type="Proteomes" id="UP000094691">
    <property type="component" value="Chromosome"/>
</dbReference>
<dbReference type="GO" id="GO:0004803">
    <property type="term" value="F:transposase activity"/>
    <property type="evidence" value="ECO:0007669"/>
    <property type="project" value="InterPro"/>
</dbReference>
<dbReference type="InterPro" id="IPR009057">
    <property type="entry name" value="Homeodomain-like_sf"/>
</dbReference>
<dbReference type="InterPro" id="IPR002514">
    <property type="entry name" value="Transposase_8"/>
</dbReference>
<evidence type="ECO:0000313" key="4">
    <source>
        <dbReference type="Proteomes" id="UP000094691"/>
    </source>
</evidence>